<comment type="caution">
    <text evidence="10">The sequence shown here is derived from an EMBL/GenBank/DDBJ whole genome shotgun (WGS) entry which is preliminary data.</text>
</comment>
<comment type="similarity">
    <text evidence="2">Belongs to the binding-protein-dependent transport system permease family. CysTW subfamily.</text>
</comment>
<keyword evidence="4" id="KW-1003">Cell membrane</keyword>
<feature type="transmembrane region" description="Helical" evidence="8">
    <location>
        <begin position="41"/>
        <end position="64"/>
    </location>
</feature>
<accession>D6TTD8</accession>
<gene>
    <name evidence="10" type="ORF">Krac_4684</name>
</gene>
<feature type="transmembrane region" description="Helical" evidence="8">
    <location>
        <begin position="231"/>
        <end position="253"/>
    </location>
</feature>
<keyword evidence="7 8" id="KW-0472">Membrane</keyword>
<dbReference type="STRING" id="485913.Krac_4684"/>
<dbReference type="PROSITE" id="PS50928">
    <property type="entry name" value="ABC_TM1"/>
    <property type="match status" value="1"/>
</dbReference>
<dbReference type="InParanoid" id="D6TTD8"/>
<evidence type="ECO:0000256" key="7">
    <source>
        <dbReference type="ARBA" id="ARBA00023136"/>
    </source>
</evidence>
<keyword evidence="11" id="KW-1185">Reference proteome</keyword>
<evidence type="ECO:0000313" key="11">
    <source>
        <dbReference type="Proteomes" id="UP000004508"/>
    </source>
</evidence>
<dbReference type="eggNOG" id="COG4132">
    <property type="taxonomic scope" value="Bacteria"/>
</dbReference>
<proteinExistence type="inferred from homology"/>
<evidence type="ECO:0000256" key="6">
    <source>
        <dbReference type="ARBA" id="ARBA00022989"/>
    </source>
</evidence>
<dbReference type="PANTHER" id="PTHR42929:SF1">
    <property type="entry name" value="INNER MEMBRANE ABC TRANSPORTER PERMEASE PROTEIN YDCU-RELATED"/>
    <property type="match status" value="1"/>
</dbReference>
<dbReference type="CDD" id="cd06261">
    <property type="entry name" value="TM_PBP2"/>
    <property type="match status" value="1"/>
</dbReference>
<feature type="transmembrane region" description="Helical" evidence="8">
    <location>
        <begin position="153"/>
        <end position="173"/>
    </location>
</feature>
<evidence type="ECO:0000256" key="2">
    <source>
        <dbReference type="ARBA" id="ARBA00007069"/>
    </source>
</evidence>
<feature type="transmembrane region" description="Helical" evidence="8">
    <location>
        <begin position="260"/>
        <end position="282"/>
    </location>
</feature>
<evidence type="ECO:0000256" key="4">
    <source>
        <dbReference type="ARBA" id="ARBA00022475"/>
    </source>
</evidence>
<evidence type="ECO:0000313" key="10">
    <source>
        <dbReference type="EMBL" id="EFH83689.1"/>
    </source>
</evidence>
<dbReference type="EMBL" id="ADVG01000003">
    <property type="protein sequence ID" value="EFH83689.1"/>
    <property type="molecule type" value="Genomic_DNA"/>
</dbReference>
<evidence type="ECO:0000256" key="8">
    <source>
        <dbReference type="RuleBase" id="RU363032"/>
    </source>
</evidence>
<keyword evidence="5 8" id="KW-0812">Transmembrane</keyword>
<comment type="subcellular location">
    <subcellularLocation>
        <location evidence="1 8">Cell membrane</location>
        <topology evidence="1 8">Multi-pass membrane protein</topology>
    </subcellularLocation>
</comment>
<dbReference type="Pfam" id="PF00528">
    <property type="entry name" value="BPD_transp_1"/>
    <property type="match status" value="1"/>
</dbReference>
<evidence type="ECO:0000256" key="3">
    <source>
        <dbReference type="ARBA" id="ARBA00022448"/>
    </source>
</evidence>
<feature type="transmembrane region" description="Helical" evidence="8">
    <location>
        <begin position="103"/>
        <end position="124"/>
    </location>
</feature>
<dbReference type="Proteomes" id="UP000004508">
    <property type="component" value="Unassembled WGS sequence"/>
</dbReference>
<dbReference type="AlphaFoldDB" id="D6TTD8"/>
<organism evidence="10 11">
    <name type="scientific">Ktedonobacter racemifer DSM 44963</name>
    <dbReference type="NCBI Taxonomy" id="485913"/>
    <lineage>
        <taxon>Bacteria</taxon>
        <taxon>Bacillati</taxon>
        <taxon>Chloroflexota</taxon>
        <taxon>Ktedonobacteria</taxon>
        <taxon>Ktedonobacterales</taxon>
        <taxon>Ktedonobacteraceae</taxon>
        <taxon>Ktedonobacter</taxon>
    </lineage>
</organism>
<feature type="transmembrane region" description="Helical" evidence="8">
    <location>
        <begin position="294"/>
        <end position="314"/>
    </location>
</feature>
<name>D6TTD8_KTERA</name>
<dbReference type="PANTHER" id="PTHR42929">
    <property type="entry name" value="INNER MEMBRANE ABC TRANSPORTER PERMEASE PROTEIN YDCU-RELATED-RELATED"/>
    <property type="match status" value="1"/>
</dbReference>
<feature type="transmembrane region" description="Helical" evidence="8">
    <location>
        <begin position="185"/>
        <end position="211"/>
    </location>
</feature>
<evidence type="ECO:0000259" key="9">
    <source>
        <dbReference type="PROSITE" id="PS50928"/>
    </source>
</evidence>
<dbReference type="SUPFAM" id="SSF161098">
    <property type="entry name" value="MetI-like"/>
    <property type="match status" value="1"/>
</dbReference>
<dbReference type="Gene3D" id="1.10.3720.10">
    <property type="entry name" value="MetI-like"/>
    <property type="match status" value="1"/>
</dbReference>
<dbReference type="GO" id="GO:0005886">
    <property type="term" value="C:plasma membrane"/>
    <property type="evidence" value="ECO:0007669"/>
    <property type="project" value="UniProtKB-SubCell"/>
</dbReference>
<protein>
    <submittedName>
        <fullName evidence="10">Binding-protein-dependent transport systems inner membrane component</fullName>
    </submittedName>
</protein>
<keyword evidence="3 8" id="KW-0813">Transport</keyword>
<dbReference type="GO" id="GO:0055085">
    <property type="term" value="P:transmembrane transport"/>
    <property type="evidence" value="ECO:0007669"/>
    <property type="project" value="InterPro"/>
</dbReference>
<evidence type="ECO:0000256" key="1">
    <source>
        <dbReference type="ARBA" id="ARBA00004651"/>
    </source>
</evidence>
<sequence length="323" mass="35201">MLAPSHALLEGGVMDVPVISGTDTTQTTLSRSAKRRSRVRWGYSTVSWLGLAPFLVFCLLFEILPTLVILQSSFTDDQGTVTLANYQRILTQPSTLRAFQTSISLSLVSALISVVVGFIAAYGVYTMRTGWLRNLLIGFSSLAANFSGVPLAFAFVSTLGVTGFVTVLFKTWFHVNLYDLGFNLYNFWGLVLTYVYFELPLMLLITVPALSALRNVWREAATNLGASTFTYWRKVAFPILLPSLIAALMLLFANAFGAFATAYALAQGNINLVTILISFAVAGNVSVDVGLGNALAVGMILVLVISVSLYVFMLRRASTWQGR</sequence>
<dbReference type="InterPro" id="IPR000515">
    <property type="entry name" value="MetI-like"/>
</dbReference>
<feature type="domain" description="ABC transmembrane type-1" evidence="9">
    <location>
        <begin position="99"/>
        <end position="312"/>
    </location>
</feature>
<reference evidence="10 11" key="1">
    <citation type="journal article" date="2011" name="Stand. Genomic Sci.">
        <title>Non-contiguous finished genome sequence and contextual data of the filamentous soil bacterium Ktedonobacter racemifer type strain (SOSP1-21).</title>
        <authorList>
            <person name="Chang Y.J."/>
            <person name="Land M."/>
            <person name="Hauser L."/>
            <person name="Chertkov O."/>
            <person name="Del Rio T.G."/>
            <person name="Nolan M."/>
            <person name="Copeland A."/>
            <person name="Tice H."/>
            <person name="Cheng J.F."/>
            <person name="Lucas S."/>
            <person name="Han C."/>
            <person name="Goodwin L."/>
            <person name="Pitluck S."/>
            <person name="Ivanova N."/>
            <person name="Ovchinikova G."/>
            <person name="Pati A."/>
            <person name="Chen A."/>
            <person name="Palaniappan K."/>
            <person name="Mavromatis K."/>
            <person name="Liolios K."/>
            <person name="Brettin T."/>
            <person name="Fiebig A."/>
            <person name="Rohde M."/>
            <person name="Abt B."/>
            <person name="Goker M."/>
            <person name="Detter J.C."/>
            <person name="Woyke T."/>
            <person name="Bristow J."/>
            <person name="Eisen J.A."/>
            <person name="Markowitz V."/>
            <person name="Hugenholtz P."/>
            <person name="Kyrpides N.C."/>
            <person name="Klenk H.P."/>
            <person name="Lapidus A."/>
        </authorList>
    </citation>
    <scope>NUCLEOTIDE SEQUENCE [LARGE SCALE GENOMIC DNA]</scope>
    <source>
        <strain evidence="11">DSM 44963</strain>
    </source>
</reference>
<evidence type="ECO:0000256" key="5">
    <source>
        <dbReference type="ARBA" id="ARBA00022692"/>
    </source>
</evidence>
<dbReference type="InterPro" id="IPR035906">
    <property type="entry name" value="MetI-like_sf"/>
</dbReference>
<keyword evidence="6 8" id="KW-1133">Transmembrane helix</keyword>